<evidence type="ECO:0000313" key="3">
    <source>
        <dbReference type="EMBL" id="QNN62585.1"/>
    </source>
</evidence>
<feature type="region of interest" description="Disordered" evidence="1">
    <location>
        <begin position="79"/>
        <end position="102"/>
    </location>
</feature>
<dbReference type="RefSeq" id="WP_187555055.1">
    <property type="nucleotide sequence ID" value="NZ_CP060716.1"/>
</dbReference>
<protein>
    <submittedName>
        <fullName evidence="3">Uncharacterized protein</fullName>
    </submittedName>
</protein>
<proteinExistence type="predicted"/>
<keyword evidence="2" id="KW-1133">Transmembrane helix</keyword>
<feature type="transmembrane region" description="Helical" evidence="2">
    <location>
        <begin position="36"/>
        <end position="56"/>
    </location>
</feature>
<evidence type="ECO:0000256" key="1">
    <source>
        <dbReference type="SAM" id="MobiDB-lite"/>
    </source>
</evidence>
<evidence type="ECO:0000313" key="4">
    <source>
        <dbReference type="Proteomes" id="UP000515934"/>
    </source>
</evidence>
<keyword evidence="2" id="KW-0812">Transmembrane</keyword>
<gene>
    <name evidence="3" type="ORF">H9L06_10125</name>
</gene>
<dbReference type="AlphaFoldDB" id="A0A7G9S410"/>
<reference evidence="3 4" key="1">
    <citation type="submission" date="2020-08" db="EMBL/GenBank/DDBJ databases">
        <title>Genome sequence of Leucobacter denitrificans KACC 14055T.</title>
        <authorList>
            <person name="Hyun D.-W."/>
            <person name="Bae J.-W."/>
        </authorList>
    </citation>
    <scope>NUCLEOTIDE SEQUENCE [LARGE SCALE GENOMIC DNA]</scope>
    <source>
        <strain evidence="3 4">KACC 14055</strain>
    </source>
</reference>
<keyword evidence="4" id="KW-1185">Reference proteome</keyword>
<evidence type="ECO:0000256" key="2">
    <source>
        <dbReference type="SAM" id="Phobius"/>
    </source>
</evidence>
<dbReference type="Proteomes" id="UP000515934">
    <property type="component" value="Chromosome"/>
</dbReference>
<dbReference type="KEGG" id="ldn:H9L06_10125"/>
<accession>A0A7G9S410</accession>
<name>A0A7G9S410_9MICO</name>
<organism evidence="3 4">
    <name type="scientific">Leucobacter denitrificans</name>
    <dbReference type="NCBI Taxonomy" id="683042"/>
    <lineage>
        <taxon>Bacteria</taxon>
        <taxon>Bacillati</taxon>
        <taxon>Actinomycetota</taxon>
        <taxon>Actinomycetes</taxon>
        <taxon>Micrococcales</taxon>
        <taxon>Microbacteriaceae</taxon>
        <taxon>Leucobacter</taxon>
    </lineage>
</organism>
<keyword evidence="2" id="KW-0472">Membrane</keyword>
<dbReference type="EMBL" id="CP060716">
    <property type="protein sequence ID" value="QNN62585.1"/>
    <property type="molecule type" value="Genomic_DNA"/>
</dbReference>
<sequence length="102" mass="10866">MTFIATALHTIHATALYVFADDDTEFNADKVTPGPEGFIVTAVFAAAVLVLGFLLVRRIRRNSYRSEIREDIAAELAANEVSAAGGGEETPDADAPKKPSDS</sequence>